<organism evidence="1 2">
    <name type="scientific">Dethiosulfatarculus sandiegensis</name>
    <dbReference type="NCBI Taxonomy" id="1429043"/>
    <lineage>
        <taxon>Bacteria</taxon>
        <taxon>Pseudomonadati</taxon>
        <taxon>Thermodesulfobacteriota</taxon>
        <taxon>Desulfarculia</taxon>
        <taxon>Desulfarculales</taxon>
        <taxon>Desulfarculaceae</taxon>
        <taxon>Dethiosulfatarculus</taxon>
    </lineage>
</organism>
<evidence type="ECO:0000313" key="1">
    <source>
        <dbReference type="EMBL" id="KIX14017.1"/>
    </source>
</evidence>
<name>A0A0D2GGL1_9BACT</name>
<sequence length="63" mass="7241">MIGPWGCIRQPGLPKPENFLYLFIGIKIIIKIRSGIVPDRIFILWKALSKDLSNHLNTKKKLP</sequence>
<dbReference type="InParanoid" id="A0A0D2GGL1"/>
<dbReference type="AlphaFoldDB" id="A0A0D2GGL1"/>
<protein>
    <submittedName>
        <fullName evidence="1">Uncharacterized protein</fullName>
    </submittedName>
</protein>
<gene>
    <name evidence="1" type="ORF">X474_13210</name>
</gene>
<reference evidence="1 2" key="1">
    <citation type="submission" date="2013-11" db="EMBL/GenBank/DDBJ databases">
        <title>Metagenomic analysis of a methanogenic consortium involved in long chain n-alkane degradation.</title>
        <authorList>
            <person name="Davidova I.A."/>
            <person name="Callaghan A.V."/>
            <person name="Wawrik B."/>
            <person name="Pruitt S."/>
            <person name="Marks C."/>
            <person name="Duncan K.E."/>
            <person name="Suflita J.M."/>
        </authorList>
    </citation>
    <scope>NUCLEOTIDE SEQUENCE [LARGE SCALE GENOMIC DNA]</scope>
    <source>
        <strain evidence="1 2">SPR</strain>
    </source>
</reference>
<evidence type="ECO:0000313" key="2">
    <source>
        <dbReference type="Proteomes" id="UP000032233"/>
    </source>
</evidence>
<accession>A0A0D2GGL1</accession>
<dbReference type="EMBL" id="AZAC01000014">
    <property type="protein sequence ID" value="KIX14017.1"/>
    <property type="molecule type" value="Genomic_DNA"/>
</dbReference>
<proteinExistence type="predicted"/>
<comment type="caution">
    <text evidence="1">The sequence shown here is derived from an EMBL/GenBank/DDBJ whole genome shotgun (WGS) entry which is preliminary data.</text>
</comment>
<keyword evidence="2" id="KW-1185">Reference proteome</keyword>
<dbReference type="Proteomes" id="UP000032233">
    <property type="component" value="Unassembled WGS sequence"/>
</dbReference>